<feature type="region of interest" description="Disordered" evidence="1">
    <location>
        <begin position="878"/>
        <end position="898"/>
    </location>
</feature>
<dbReference type="PANTHER" id="PTHR48429:SF1">
    <property type="entry name" value="AGENET DOMAIN-CONTAINING PROTEIN"/>
    <property type="match status" value="1"/>
</dbReference>
<feature type="region of interest" description="Disordered" evidence="1">
    <location>
        <begin position="911"/>
        <end position="938"/>
    </location>
</feature>
<name>A0A9Q0K0A0_9MAGN</name>
<feature type="domain" description="Agenet" evidence="2">
    <location>
        <begin position="1837"/>
        <end position="1911"/>
    </location>
</feature>
<evidence type="ECO:0000313" key="3">
    <source>
        <dbReference type="EMBL" id="KAJ4957170.1"/>
    </source>
</evidence>
<feature type="compositionally biased region" description="Basic and acidic residues" evidence="1">
    <location>
        <begin position="992"/>
        <end position="1001"/>
    </location>
</feature>
<dbReference type="EMBL" id="JAMYWD010000011">
    <property type="protein sequence ID" value="KAJ4957170.1"/>
    <property type="molecule type" value="Genomic_DNA"/>
</dbReference>
<dbReference type="CDD" id="cd20405">
    <property type="entry name" value="Tudor_Agenet_AtDUF_rpt1_3"/>
    <property type="match status" value="1"/>
</dbReference>
<feature type="region of interest" description="Disordered" evidence="1">
    <location>
        <begin position="2238"/>
        <end position="2303"/>
    </location>
</feature>
<feature type="compositionally biased region" description="Basic and acidic residues" evidence="1">
    <location>
        <begin position="2266"/>
        <end position="2276"/>
    </location>
</feature>
<dbReference type="Pfam" id="PF05641">
    <property type="entry name" value="Agenet"/>
    <property type="match status" value="1"/>
</dbReference>
<keyword evidence="4" id="KW-1185">Reference proteome</keyword>
<feature type="region of interest" description="Disordered" evidence="1">
    <location>
        <begin position="2320"/>
        <end position="2343"/>
    </location>
</feature>
<dbReference type="OrthoDB" id="433924at2759"/>
<dbReference type="PANTHER" id="PTHR48429">
    <property type="entry name" value="AGENET DOMAIN-CONTAINING PROTEIN"/>
    <property type="match status" value="1"/>
</dbReference>
<feature type="region of interest" description="Disordered" evidence="1">
    <location>
        <begin position="1388"/>
        <end position="1430"/>
    </location>
</feature>
<protein>
    <recommendedName>
        <fullName evidence="2">Agenet domain-containing protein</fullName>
    </recommendedName>
</protein>
<feature type="region of interest" description="Disordered" evidence="1">
    <location>
        <begin position="1996"/>
        <end position="2028"/>
    </location>
</feature>
<reference evidence="3" key="1">
    <citation type="journal article" date="2023" name="Plant J.">
        <title>The genome of the king protea, Protea cynaroides.</title>
        <authorList>
            <person name="Chang J."/>
            <person name="Duong T.A."/>
            <person name="Schoeman C."/>
            <person name="Ma X."/>
            <person name="Roodt D."/>
            <person name="Barker N."/>
            <person name="Li Z."/>
            <person name="Van de Peer Y."/>
            <person name="Mizrachi E."/>
        </authorList>
    </citation>
    <scope>NUCLEOTIDE SEQUENCE</scope>
    <source>
        <tissue evidence="3">Young leaves</tissue>
    </source>
</reference>
<organism evidence="3 4">
    <name type="scientific">Protea cynaroides</name>
    <dbReference type="NCBI Taxonomy" id="273540"/>
    <lineage>
        <taxon>Eukaryota</taxon>
        <taxon>Viridiplantae</taxon>
        <taxon>Streptophyta</taxon>
        <taxon>Embryophyta</taxon>
        <taxon>Tracheophyta</taxon>
        <taxon>Spermatophyta</taxon>
        <taxon>Magnoliopsida</taxon>
        <taxon>Proteales</taxon>
        <taxon>Proteaceae</taxon>
        <taxon>Protea</taxon>
    </lineage>
</organism>
<feature type="compositionally biased region" description="Polar residues" evidence="1">
    <location>
        <begin position="1007"/>
        <end position="1055"/>
    </location>
</feature>
<feature type="region of interest" description="Disordered" evidence="1">
    <location>
        <begin position="958"/>
        <end position="1094"/>
    </location>
</feature>
<feature type="compositionally biased region" description="Basic and acidic residues" evidence="1">
    <location>
        <begin position="1741"/>
        <end position="1752"/>
    </location>
</feature>
<feature type="compositionally biased region" description="Polar residues" evidence="1">
    <location>
        <begin position="1782"/>
        <end position="1796"/>
    </location>
</feature>
<feature type="compositionally biased region" description="Polar residues" evidence="1">
    <location>
        <begin position="2163"/>
        <end position="2184"/>
    </location>
</feature>
<feature type="region of interest" description="Disordered" evidence="1">
    <location>
        <begin position="2154"/>
        <end position="2196"/>
    </location>
</feature>
<feature type="region of interest" description="Disordered" evidence="1">
    <location>
        <begin position="187"/>
        <end position="216"/>
    </location>
</feature>
<dbReference type="InterPro" id="IPR014002">
    <property type="entry name" value="Agenet_dom_plant"/>
</dbReference>
<accession>A0A9Q0K0A0</accession>
<feature type="domain" description="Agenet" evidence="2">
    <location>
        <begin position="1928"/>
        <end position="1986"/>
    </location>
</feature>
<feature type="region of interest" description="Disordered" evidence="1">
    <location>
        <begin position="1213"/>
        <end position="1240"/>
    </location>
</feature>
<feature type="compositionally biased region" description="Basic and acidic residues" evidence="1">
    <location>
        <begin position="969"/>
        <end position="982"/>
    </location>
</feature>
<dbReference type="InterPro" id="IPR008395">
    <property type="entry name" value="Agenet-like_dom"/>
</dbReference>
<dbReference type="CDD" id="cd20403">
    <property type="entry name" value="Tudor_Agenet_FMRP-like_rpt2"/>
    <property type="match status" value="1"/>
</dbReference>
<sequence length="2343" mass="252536">MIPCLAVGCSILLAEWPIWNGMRYETFRLWDAPMDYDDNDFQSQSFQLASEENTKFTPGLRSYGLPKFDLDDNLQVHLRFDNLVETEVLLGIQSHEDNQWIEEFSRDSGAIEFSSGAAESCSIPRHQNVWSEATSSESVEMLLKSVGQDEMITGHTNNESGACDGVGTLTREMEPHLDDDGSKPSILMDGMDVGNALPPEKCQESSSGVGEQFDPKLLEVGTTLQTVKGEKPETGNLRDLSPDMVGENWSLPVDEGNLIHDGRRFNEDANKREEDYLVDGAVENKIQDNCATSEVLQVDHSATVVQNLTANVGQLNAQEPHQVSEGCNEVISYECIDCMRNDTIEQVDETGVLSKEPLMDDCNCDENKGETNANVVDSPFKLTSSVDSATPLLDRCSEGECSELRIQVSERHKVVLSKDTEMVDKSMGDEHEASIVVLEGEINFEQQVVEVSNSNVVIHSNTILKIDPLVQASRGEGHVLCFDKQNSLLTGDGRPFECGVSISNSETNLSINEDCGLFKGQCDRSSNNHVGNPSSPTVELCSSTNVQHESQETENMKDIYDGSRVHGDGYSANDPFSSSIQVESMQTCERSLVIEPTGLDNQPKLPAIKRDNVTQIRECGLVSVSNEVNALEKENIIIPTYSGNVESETNGSLVDSKGDASSQDKDVVIHELTSDQGVGDVSGLVLEVTNLASYNKLDGVHDLPPGNGIVSDEAMEQKEYEQPAACTQDFTPLDKKEETITEIAREPSSFAMSGCSRMTTEPVPMTELEQLAPHVSAGALLPETLGQSPSSMDIVSKGCQDEPQALMGDKPSLEYFKESEGCASVSNGNDVAEVIGVPDEKCEGASLKFDGTMPSDAEMLTQSVPLSLEESIHDISKEDQEGNKGDAINGTDISCKPASLSRDSGEVCALEAGDSSPNSDVPNCGSPTTISCSESTRNDNEKWEGYKVSIDQNVSEILDKEPAGGSSSHDPEGNDAQDDRSFTFKISCQPDLSDRETDGRWKLFGNGQPSDFVQAKDVTTTTSGLSQTDSKTIQRNSLVSPQASDWENVQGSSKGTAERKTRRSSSKVTDSGTIKGGRPPKEVPPIKQMKDKGGSPCNIASSVGAISQVVQVEEMRPYSYVEGSSRKACGAATVQASLPDLNSSASPYATFQQPFTDLQQLQLRAQIFVYGSLIQGTAPDEACMILAFGESDGGRSRWENAWCTAVERLHDQKSPLSYPETPVHSHSGTRVHEQANRQTSLQSKAFGTPPARATSKATPSAVINSVVSPSSPLWSVTTTSRDGLQYGNTPRVPLFDAHQTLSPLQSYQSHHIRHSVGNTTPWFSEGPSPGPWVVSSQASAHDTSFHFPTLPITETGLVTSVRESSVSHPSTVQHSPSSTLVHSGVITSVPEGTVPMPEAKRTASPGKQASADPKPRKMKKSSVSDGRGCMSLVPQSQIETISTAVITNPLSTSFAITTPPSSLSKTASGNSVSTGLPIPSTNYEIIGPWEMEQRFIISDESCSKIEQAKQQAEDSAALAATAVRHSQGIWSQLAIQNNSGLISDVEAKLASAAAAAAAAASVARAAAAAAKVASDAALQAKLMADEALGLSRNGIPSQSSEVSLSDGGKTMGMGSPASILKGKDRNIGSSSLIVAAKEASRKRVEAAAAATKRAENLDAVVKAAELAAKAVSQAGAIVAMGDPIPLTVGELIEAGQDGFWKIHVPSQQQLVKLSNMNKGGNSKVDGVEGLSRSAIRFTEQSSDKRETHRAAEQGKPGSPKKMARQSMESHMGPLNGTHRDSVTTNEKSFGEQNGCKTSEVAKTIGFPEFEVGSRTDTVTVQDEEHEGNQSVGILKDNSIKEGSLVEVLSEVDGLRRVWFSAKVLSLKDGKAYVCYTELLSNEGSGQLKEWVPLESGDDKAPRIRIARPMITMKFEGTRKRSREALVNHIWSVGDRVEAWTCDGWWEGIVMEKMKDDETTFNVHFPAQGNTSIVRAWHLRPYLVWKDGQWVECSRSTENISHPHEGDTPQEKRPKLARHGSDDPVVDARDKVTLPKCTSTGESVKRGNSGPLALSEKEKVFTVGKNTREANNSIALKTKRTGLQMEGSRVVFGIPKPGKKRKFMEVSKHYVAGTGGQSSEGNDSIKIAKYLIPQGSGRGWKNTSKIDPKGKRVTEAKPKMLKSGRTNKNLSGKDSFSTSVVSASNDGPVPTNGKATNCQDENLLEKQSLLELSSFNGTHKTTEGPTLFSSLAHASDASVFKKKSSSVVEPTPIQRGSKGKNAPFGDKVAKNEEKDSIHNNYSGKSIPDAVEPRRSNRRIQPTSRLLEGLQSSLIISKIPAVSHDKSTKSHSHHRSAASSKGVWH</sequence>
<dbReference type="SMART" id="SM00743">
    <property type="entry name" value="Agenet"/>
    <property type="match status" value="2"/>
</dbReference>
<proteinExistence type="predicted"/>
<feature type="compositionally biased region" description="Polar residues" evidence="1">
    <location>
        <begin position="915"/>
        <end position="935"/>
    </location>
</feature>
<feature type="compositionally biased region" description="Basic and acidic residues" evidence="1">
    <location>
        <begin position="2000"/>
        <end position="2028"/>
    </location>
</feature>
<dbReference type="InterPro" id="IPR055274">
    <property type="entry name" value="SWO1"/>
</dbReference>
<gene>
    <name evidence="3" type="ORF">NE237_013953</name>
</gene>
<evidence type="ECO:0000259" key="2">
    <source>
        <dbReference type="SMART" id="SM00743"/>
    </source>
</evidence>
<evidence type="ECO:0000256" key="1">
    <source>
        <dbReference type="SAM" id="MobiDB-lite"/>
    </source>
</evidence>
<dbReference type="Proteomes" id="UP001141806">
    <property type="component" value="Unassembled WGS sequence"/>
</dbReference>
<feature type="region of interest" description="Disordered" evidence="1">
    <location>
        <begin position="1737"/>
        <end position="1796"/>
    </location>
</feature>
<evidence type="ECO:0000313" key="4">
    <source>
        <dbReference type="Proteomes" id="UP001141806"/>
    </source>
</evidence>
<comment type="caution">
    <text evidence="3">The sequence shown here is derived from an EMBL/GenBank/DDBJ whole genome shotgun (WGS) entry which is preliminary data.</text>
</comment>